<evidence type="ECO:0000313" key="3">
    <source>
        <dbReference type="Proteomes" id="UP000075901"/>
    </source>
</evidence>
<dbReference type="VEuPathDB" id="VectorBase:AMAM008828"/>
<dbReference type="Proteomes" id="UP000075901">
    <property type="component" value="Unassembled WGS sequence"/>
</dbReference>
<evidence type="ECO:0000256" key="1">
    <source>
        <dbReference type="SAM" id="MobiDB-lite"/>
    </source>
</evidence>
<feature type="region of interest" description="Disordered" evidence="1">
    <location>
        <begin position="126"/>
        <end position="172"/>
    </location>
</feature>
<proteinExistence type="predicted"/>
<name>A0A182SKZ5_9DIPT</name>
<keyword evidence="3" id="KW-1185">Reference proteome</keyword>
<organism evidence="2 3">
    <name type="scientific">Anopheles maculatus</name>
    <dbReference type="NCBI Taxonomy" id="74869"/>
    <lineage>
        <taxon>Eukaryota</taxon>
        <taxon>Metazoa</taxon>
        <taxon>Ecdysozoa</taxon>
        <taxon>Arthropoda</taxon>
        <taxon>Hexapoda</taxon>
        <taxon>Insecta</taxon>
        <taxon>Pterygota</taxon>
        <taxon>Neoptera</taxon>
        <taxon>Endopterygota</taxon>
        <taxon>Diptera</taxon>
        <taxon>Nematocera</taxon>
        <taxon>Culicoidea</taxon>
        <taxon>Culicidae</taxon>
        <taxon>Anophelinae</taxon>
        <taxon>Anopheles</taxon>
        <taxon>Anopheles maculatus group</taxon>
    </lineage>
</organism>
<feature type="compositionally biased region" description="Acidic residues" evidence="1">
    <location>
        <begin position="162"/>
        <end position="172"/>
    </location>
</feature>
<protein>
    <submittedName>
        <fullName evidence="2">Uncharacterized protein</fullName>
    </submittedName>
</protein>
<accession>A0A182SKZ5</accession>
<dbReference type="EnsemblMetazoa" id="AMAM008828-RA">
    <property type="protein sequence ID" value="AMAM008828-PA"/>
    <property type="gene ID" value="AMAM008828"/>
</dbReference>
<reference evidence="3" key="1">
    <citation type="submission" date="2013-09" db="EMBL/GenBank/DDBJ databases">
        <title>The Genome Sequence of Anopheles maculatus species B.</title>
        <authorList>
            <consortium name="The Broad Institute Genomics Platform"/>
            <person name="Neafsey D.E."/>
            <person name="Besansky N."/>
            <person name="Howell P."/>
            <person name="Walton C."/>
            <person name="Young S.K."/>
            <person name="Zeng Q."/>
            <person name="Gargeya S."/>
            <person name="Fitzgerald M."/>
            <person name="Haas B."/>
            <person name="Abouelleil A."/>
            <person name="Allen A.W."/>
            <person name="Alvarado L."/>
            <person name="Arachchi H.M."/>
            <person name="Berlin A.M."/>
            <person name="Chapman S.B."/>
            <person name="Gainer-Dewar J."/>
            <person name="Goldberg J."/>
            <person name="Griggs A."/>
            <person name="Gujja S."/>
            <person name="Hansen M."/>
            <person name="Howarth C."/>
            <person name="Imamovic A."/>
            <person name="Ireland A."/>
            <person name="Larimer J."/>
            <person name="McCowan C."/>
            <person name="Murphy C."/>
            <person name="Pearson M."/>
            <person name="Poon T.W."/>
            <person name="Priest M."/>
            <person name="Roberts A."/>
            <person name="Saif S."/>
            <person name="Shea T."/>
            <person name="Sisk P."/>
            <person name="Sykes S."/>
            <person name="Wortman J."/>
            <person name="Nusbaum C."/>
            <person name="Birren B."/>
        </authorList>
    </citation>
    <scope>NUCLEOTIDE SEQUENCE [LARGE SCALE GENOMIC DNA]</scope>
    <source>
        <strain evidence="3">maculatus3</strain>
    </source>
</reference>
<reference evidence="2" key="2">
    <citation type="submission" date="2020-05" db="UniProtKB">
        <authorList>
            <consortium name="EnsemblMetazoa"/>
        </authorList>
    </citation>
    <scope>IDENTIFICATION</scope>
    <source>
        <strain evidence="2">maculatus3</strain>
    </source>
</reference>
<dbReference type="AlphaFoldDB" id="A0A182SKZ5"/>
<sequence length="172" mass="18764">MQIEAIESAYLMACIKEFQELRNPLRITPQWLRTKSSTVAYRKTITAVVSVCAGVVEWRVTQTTDHVNHLSRSNRAIGKRTPIDSTATHRVVPSQAGTVVLTSNVQVREGPARWISAVHGLRCTNGAPYEPDGRDGAPYEPDGADGAPYEPDGTDGAPYEPDGTEADEVCRN</sequence>
<evidence type="ECO:0000313" key="2">
    <source>
        <dbReference type="EnsemblMetazoa" id="AMAM008828-PA"/>
    </source>
</evidence>